<dbReference type="InterPro" id="IPR015391">
    <property type="entry name" value="SurA_N"/>
</dbReference>
<organism evidence="10 11">
    <name type="scientific">Terriglobus roseus (strain DSM 18391 / NRRL B-41598 / KBS 63)</name>
    <dbReference type="NCBI Taxonomy" id="926566"/>
    <lineage>
        <taxon>Bacteria</taxon>
        <taxon>Pseudomonadati</taxon>
        <taxon>Acidobacteriota</taxon>
        <taxon>Terriglobia</taxon>
        <taxon>Terriglobales</taxon>
        <taxon>Acidobacteriaceae</taxon>
        <taxon>Terriglobus</taxon>
    </lineage>
</organism>
<keyword evidence="2" id="KW-0574">Periplasm</keyword>
<dbReference type="PROSITE" id="PS50198">
    <property type="entry name" value="PPIC_PPIASE_2"/>
    <property type="match status" value="1"/>
</dbReference>
<dbReference type="PANTHER" id="PTHR47637">
    <property type="entry name" value="CHAPERONE SURA"/>
    <property type="match status" value="1"/>
</dbReference>
<dbReference type="PANTHER" id="PTHR47637:SF1">
    <property type="entry name" value="CHAPERONE SURA"/>
    <property type="match status" value="1"/>
</dbReference>
<keyword evidence="4" id="KW-0143">Chaperone</keyword>
<dbReference type="KEGG" id="trs:Terro_0747"/>
<dbReference type="InterPro" id="IPR050280">
    <property type="entry name" value="OMP_Chaperone_SurA"/>
</dbReference>
<dbReference type="RefSeq" id="WP_014784651.1">
    <property type="nucleotide sequence ID" value="NC_018014.1"/>
</dbReference>
<dbReference type="OrthoDB" id="14196at2"/>
<reference evidence="10 11" key="1">
    <citation type="submission" date="2012-06" db="EMBL/GenBank/DDBJ databases">
        <title>Complete genome of Terriglobus roseus DSM 18391.</title>
        <authorList>
            <consortium name="US DOE Joint Genome Institute (JGI-PGF)"/>
            <person name="Lucas S."/>
            <person name="Copeland A."/>
            <person name="Lapidus A."/>
            <person name="Glavina del Rio T."/>
            <person name="Dalin E."/>
            <person name="Tice H."/>
            <person name="Bruce D."/>
            <person name="Goodwin L."/>
            <person name="Pitluck S."/>
            <person name="Peters L."/>
            <person name="Mikhailova N."/>
            <person name="Munk A.C.C."/>
            <person name="Kyrpides N."/>
            <person name="Mavromatis K."/>
            <person name="Ivanova N."/>
            <person name="Brettin T."/>
            <person name="Detter J.C."/>
            <person name="Han C."/>
            <person name="Larimer F."/>
            <person name="Land M."/>
            <person name="Hauser L."/>
            <person name="Markowitz V."/>
            <person name="Cheng J.-F."/>
            <person name="Hugenholtz P."/>
            <person name="Woyke T."/>
            <person name="Wu D."/>
            <person name="Brambilla E."/>
            <person name="Klenk H.-P."/>
            <person name="Eisen J.A."/>
        </authorList>
    </citation>
    <scope>NUCLEOTIDE SEQUENCE [LARGE SCALE GENOMIC DNA]</scope>
    <source>
        <strain evidence="11">DSM 18391 / NRRL B-41598 / KBS 63</strain>
    </source>
</reference>
<dbReference type="HOGENOM" id="CLU_430707_0_0_0"/>
<evidence type="ECO:0000313" key="11">
    <source>
        <dbReference type="Proteomes" id="UP000006056"/>
    </source>
</evidence>
<dbReference type="STRING" id="926566.Terro_0747"/>
<feature type="region of interest" description="Disordered" evidence="7">
    <location>
        <begin position="479"/>
        <end position="644"/>
    </location>
</feature>
<accession>I3ZCW4</accession>
<protein>
    <submittedName>
        <fullName evidence="10">Parvulin-like peptidyl-prolyl isomerase</fullName>
    </submittedName>
</protein>
<keyword evidence="11" id="KW-1185">Reference proteome</keyword>
<evidence type="ECO:0000256" key="1">
    <source>
        <dbReference type="ARBA" id="ARBA00022729"/>
    </source>
</evidence>
<feature type="compositionally biased region" description="Polar residues" evidence="7">
    <location>
        <begin position="539"/>
        <end position="554"/>
    </location>
</feature>
<feature type="compositionally biased region" description="Basic and acidic residues" evidence="7">
    <location>
        <begin position="503"/>
        <end position="526"/>
    </location>
</feature>
<feature type="signal peptide" evidence="8">
    <location>
        <begin position="1"/>
        <end position="31"/>
    </location>
</feature>
<dbReference type="Proteomes" id="UP000006056">
    <property type="component" value="Chromosome"/>
</dbReference>
<feature type="compositionally biased region" description="Polar residues" evidence="7">
    <location>
        <begin position="622"/>
        <end position="644"/>
    </location>
</feature>
<dbReference type="SUPFAM" id="SSF109998">
    <property type="entry name" value="Triger factor/SurA peptide-binding domain-like"/>
    <property type="match status" value="1"/>
</dbReference>
<evidence type="ECO:0000256" key="5">
    <source>
        <dbReference type="ARBA" id="ARBA00023235"/>
    </source>
</evidence>
<evidence type="ECO:0000256" key="2">
    <source>
        <dbReference type="ARBA" id="ARBA00022764"/>
    </source>
</evidence>
<evidence type="ECO:0000256" key="7">
    <source>
        <dbReference type="SAM" id="MobiDB-lite"/>
    </source>
</evidence>
<keyword evidence="1 8" id="KW-0732">Signal</keyword>
<evidence type="ECO:0000256" key="4">
    <source>
        <dbReference type="ARBA" id="ARBA00023186"/>
    </source>
</evidence>
<dbReference type="eggNOG" id="COG0760">
    <property type="taxonomic scope" value="Bacteria"/>
</dbReference>
<dbReference type="SUPFAM" id="SSF54534">
    <property type="entry name" value="FKBP-like"/>
    <property type="match status" value="1"/>
</dbReference>
<keyword evidence="3 6" id="KW-0697">Rotamase</keyword>
<feature type="compositionally biased region" description="Low complexity" evidence="7">
    <location>
        <begin position="448"/>
        <end position="464"/>
    </location>
</feature>
<dbReference type="InterPro" id="IPR000297">
    <property type="entry name" value="PPIase_PpiC"/>
</dbReference>
<evidence type="ECO:0000313" key="10">
    <source>
        <dbReference type="EMBL" id="AFL87082.1"/>
    </source>
</evidence>
<evidence type="ECO:0000256" key="8">
    <source>
        <dbReference type="SAM" id="SignalP"/>
    </source>
</evidence>
<feature type="domain" description="PpiC" evidence="9">
    <location>
        <begin position="220"/>
        <end position="321"/>
    </location>
</feature>
<dbReference type="Pfam" id="PF09312">
    <property type="entry name" value="SurA_N"/>
    <property type="match status" value="1"/>
</dbReference>
<feature type="region of interest" description="Disordered" evidence="7">
    <location>
        <begin position="414"/>
        <end position="464"/>
    </location>
</feature>
<dbReference type="Pfam" id="PF13145">
    <property type="entry name" value="Rotamase_2"/>
    <property type="match status" value="1"/>
</dbReference>
<name>I3ZCW4_TERRK</name>
<dbReference type="Gene3D" id="1.10.4030.10">
    <property type="entry name" value="Porin chaperone SurA, peptide-binding domain"/>
    <property type="match status" value="1"/>
</dbReference>
<evidence type="ECO:0000259" key="9">
    <source>
        <dbReference type="PROSITE" id="PS50198"/>
    </source>
</evidence>
<feature type="compositionally biased region" description="Basic residues" evidence="7">
    <location>
        <begin position="555"/>
        <end position="564"/>
    </location>
</feature>
<gene>
    <name evidence="10" type="ordered locus">Terro_0747</name>
</gene>
<proteinExistence type="predicted"/>
<feature type="chain" id="PRO_5007919002" evidence="8">
    <location>
        <begin position="32"/>
        <end position="644"/>
    </location>
</feature>
<dbReference type="InterPro" id="IPR046357">
    <property type="entry name" value="PPIase_dom_sf"/>
</dbReference>
<dbReference type="EMBL" id="CP003379">
    <property type="protein sequence ID" value="AFL87082.1"/>
    <property type="molecule type" value="Genomic_DNA"/>
</dbReference>
<keyword evidence="5 6" id="KW-0413">Isomerase</keyword>
<dbReference type="GO" id="GO:0003755">
    <property type="term" value="F:peptidyl-prolyl cis-trans isomerase activity"/>
    <property type="evidence" value="ECO:0007669"/>
    <property type="project" value="UniProtKB-KW"/>
</dbReference>
<dbReference type="AlphaFoldDB" id="I3ZCW4"/>
<dbReference type="InterPro" id="IPR027304">
    <property type="entry name" value="Trigger_fact/SurA_dom_sf"/>
</dbReference>
<feature type="compositionally biased region" description="Low complexity" evidence="7">
    <location>
        <begin position="414"/>
        <end position="425"/>
    </location>
</feature>
<sequence>MTESTRLFRAGIFAGLLLSTAAVSVAQQAPAAAPSALPVPRYQSPAVPQAPAPAPVPEFNLPQTPAITPNATVVEDVIVRVNDGIISRSDLERAEASLQQELAQSRGAAGDASERQKNLLRDLIDQQLLLSKGKELGINPDAEVIRRLDEIRKQNNLPTMEALEAAARSQGVSFEDFRANIRNSIITGQVVRDEVGRTIRMNRADEQKYYEAHKDEFVQPEQVRLSEILVPTAANADEAQIAAAQKSSQAIYDKLKAGADFAATAKASSGGPTAAQGGDLGLFKHGALAPVLEEKTFALPVGGFTEPTRTRQGYVILKAVEHQQAGTPPLEQIEGEVQNAMYQEAIQPALRAYLTRLREEAFIDLRAGFVDSGGSTKQTKPVFAAYVAPTPKKKTEKQRMDAAAANRMAQQKTTTAAVAVPASQVLDKNGKPKKVKREKVRMGQAPRTALPDAPETAEATTDAAAPGAAISPLQSSANTISANAPDEDALTQKQAPRPKTRYASREPEVKQEKIQAKVTKVVEKAKATPVAATSEEKQTQNVQAQALGLNGSNAKKQKMKRKKGDPKDRLQTKPIEPKAPLNDNGLPDRLHQLNAPTRPDGSKVTSDSTTLAPAAQPAPGSTLPSQSPAGTGSAPTSNQPVPQQ</sequence>
<dbReference type="Gene3D" id="3.10.50.40">
    <property type="match status" value="1"/>
</dbReference>
<evidence type="ECO:0000256" key="6">
    <source>
        <dbReference type="PROSITE-ProRule" id="PRU00278"/>
    </source>
</evidence>
<evidence type="ECO:0000256" key="3">
    <source>
        <dbReference type="ARBA" id="ARBA00023110"/>
    </source>
</evidence>